<comment type="pathway">
    <text evidence="2">Amino-acid biosynthesis; L-serine biosynthesis; L-serine from 3-phospho-D-glycerate: step 1/3.</text>
</comment>
<dbReference type="Pfam" id="PF00389">
    <property type="entry name" value="2-Hacid_dh"/>
    <property type="match status" value="1"/>
</dbReference>
<dbReference type="InterPro" id="IPR054480">
    <property type="entry name" value="AHAS_small-like_ACT"/>
</dbReference>
<dbReference type="InterPro" id="IPR036291">
    <property type="entry name" value="NAD(P)-bd_dom_sf"/>
</dbReference>
<dbReference type="EMBL" id="VUMN01000003">
    <property type="protein sequence ID" value="MSS57765.1"/>
    <property type="molecule type" value="Genomic_DNA"/>
</dbReference>
<evidence type="ECO:0000256" key="9">
    <source>
        <dbReference type="ARBA" id="ARBA00030455"/>
    </source>
</evidence>
<dbReference type="GO" id="GO:0004617">
    <property type="term" value="F:phosphoglycerate dehydrogenase activity"/>
    <property type="evidence" value="ECO:0007669"/>
    <property type="project" value="UniProtKB-EC"/>
</dbReference>
<dbReference type="SUPFAM" id="SSF52283">
    <property type="entry name" value="Formate/glycerate dehydrogenase catalytic domain-like"/>
    <property type="match status" value="1"/>
</dbReference>
<evidence type="ECO:0000256" key="5">
    <source>
        <dbReference type="ARBA" id="ARBA00013143"/>
    </source>
</evidence>
<dbReference type="InterPro" id="IPR006139">
    <property type="entry name" value="D-isomer_2_OHA_DH_cat_dom"/>
</dbReference>
<comment type="function">
    <text evidence="1">Catalyzes the reversible oxidation of 3-phospho-D-glycerate to 3-phosphonooxypyruvate, the first step of the phosphorylated L-serine biosynthesis pathway. Also catalyzes the reversible oxidation of 2-hydroxyglutarate to 2-oxoglutarate.</text>
</comment>
<feature type="domain" description="ACT" evidence="13">
    <location>
        <begin position="319"/>
        <end position="388"/>
    </location>
</feature>
<proteinExistence type="inferred from homology"/>
<comment type="similarity">
    <text evidence="3 12">Belongs to the D-isomer specific 2-hydroxyacid dehydrogenase family.</text>
</comment>
<gene>
    <name evidence="14" type="ORF">FYJ51_02450</name>
</gene>
<evidence type="ECO:0000256" key="11">
    <source>
        <dbReference type="ARBA" id="ARBA00048731"/>
    </source>
</evidence>
<dbReference type="Gene3D" id="3.40.50.720">
    <property type="entry name" value="NAD(P)-binding Rossmann-like Domain"/>
    <property type="match status" value="2"/>
</dbReference>
<dbReference type="SUPFAM" id="SSF55021">
    <property type="entry name" value="ACT-like"/>
    <property type="match status" value="1"/>
</dbReference>
<evidence type="ECO:0000256" key="10">
    <source>
        <dbReference type="ARBA" id="ARBA00048126"/>
    </source>
</evidence>
<evidence type="ECO:0000256" key="3">
    <source>
        <dbReference type="ARBA" id="ARBA00005854"/>
    </source>
</evidence>
<evidence type="ECO:0000256" key="2">
    <source>
        <dbReference type="ARBA" id="ARBA00005216"/>
    </source>
</evidence>
<protein>
    <recommendedName>
        <fullName evidence="6">D-3-phosphoglycerate dehydrogenase</fullName>
        <ecNumber evidence="4">1.1.1.399</ecNumber>
        <ecNumber evidence="5">1.1.1.95</ecNumber>
    </recommendedName>
    <alternativeName>
        <fullName evidence="9">2-oxoglutarate reductase</fullName>
    </alternativeName>
</protein>
<dbReference type="CDD" id="cd04901">
    <property type="entry name" value="ACT_3PGDH"/>
    <property type="match status" value="1"/>
</dbReference>
<evidence type="ECO:0000259" key="13">
    <source>
        <dbReference type="PROSITE" id="PS51671"/>
    </source>
</evidence>
<evidence type="ECO:0000313" key="15">
    <source>
        <dbReference type="Proteomes" id="UP000461880"/>
    </source>
</evidence>
<dbReference type="PANTHER" id="PTHR42938">
    <property type="entry name" value="FORMATE DEHYDROGENASE 1"/>
    <property type="match status" value="1"/>
</dbReference>
<comment type="caution">
    <text evidence="14">The sequence shown here is derived from an EMBL/GenBank/DDBJ whole genome shotgun (WGS) entry which is preliminary data.</text>
</comment>
<dbReference type="EC" id="1.1.1.399" evidence="4"/>
<keyword evidence="7 12" id="KW-0560">Oxidoreductase</keyword>
<evidence type="ECO:0000313" key="14">
    <source>
        <dbReference type="EMBL" id="MSS57765.1"/>
    </source>
</evidence>
<keyword evidence="15" id="KW-1185">Reference proteome</keyword>
<dbReference type="Pfam" id="PF02826">
    <property type="entry name" value="2-Hacid_dh_C"/>
    <property type="match status" value="1"/>
</dbReference>
<dbReference type="Pfam" id="PF22629">
    <property type="entry name" value="ACT_AHAS_ss"/>
    <property type="match status" value="1"/>
</dbReference>
<dbReference type="AlphaFoldDB" id="A0A7X2NQW4"/>
<evidence type="ECO:0000256" key="8">
    <source>
        <dbReference type="ARBA" id="ARBA00023027"/>
    </source>
</evidence>
<reference evidence="14 15" key="1">
    <citation type="submission" date="2019-08" db="EMBL/GenBank/DDBJ databases">
        <title>In-depth cultivation of the pig gut microbiome towards novel bacterial diversity and tailored functional studies.</title>
        <authorList>
            <person name="Wylensek D."/>
            <person name="Hitch T.C.A."/>
            <person name="Clavel T."/>
        </authorList>
    </citation>
    <scope>NUCLEOTIDE SEQUENCE [LARGE SCALE GENOMIC DNA]</scope>
    <source>
        <strain evidence="14 15">Oil+RF-744-GAM-WT-6</strain>
    </source>
</reference>
<dbReference type="EC" id="1.1.1.95" evidence="5"/>
<dbReference type="PANTHER" id="PTHR42938:SF47">
    <property type="entry name" value="HYDROXYPYRUVATE REDUCTASE"/>
    <property type="match status" value="1"/>
</dbReference>
<dbReference type="InterPro" id="IPR002912">
    <property type="entry name" value="ACT_dom"/>
</dbReference>
<evidence type="ECO:0000256" key="6">
    <source>
        <dbReference type="ARBA" id="ARBA00021582"/>
    </source>
</evidence>
<dbReference type="InterPro" id="IPR029752">
    <property type="entry name" value="D-isomer_DH_CS1"/>
</dbReference>
<accession>A0A7X2NQW4</accession>
<evidence type="ECO:0000256" key="4">
    <source>
        <dbReference type="ARBA" id="ARBA00013001"/>
    </source>
</evidence>
<dbReference type="Gene3D" id="3.30.70.260">
    <property type="match status" value="1"/>
</dbReference>
<dbReference type="InterPro" id="IPR029753">
    <property type="entry name" value="D-isomer_DH_CS"/>
</dbReference>
<name>A0A7X2NQW4_9FIRM</name>
<dbReference type="GO" id="GO:0051287">
    <property type="term" value="F:NAD binding"/>
    <property type="evidence" value="ECO:0007669"/>
    <property type="project" value="InterPro"/>
</dbReference>
<comment type="catalytic activity">
    <reaction evidence="10">
        <text>(R)-2-hydroxyglutarate + NAD(+) = 2-oxoglutarate + NADH + H(+)</text>
        <dbReference type="Rhea" id="RHEA:49612"/>
        <dbReference type="ChEBI" id="CHEBI:15378"/>
        <dbReference type="ChEBI" id="CHEBI:15801"/>
        <dbReference type="ChEBI" id="CHEBI:16810"/>
        <dbReference type="ChEBI" id="CHEBI:57540"/>
        <dbReference type="ChEBI" id="CHEBI:57945"/>
        <dbReference type="EC" id="1.1.1.399"/>
    </reaction>
</comment>
<dbReference type="Proteomes" id="UP000461880">
    <property type="component" value="Unassembled WGS sequence"/>
</dbReference>
<dbReference type="RefSeq" id="WP_154502816.1">
    <property type="nucleotide sequence ID" value="NZ_VUMN01000003.1"/>
</dbReference>
<keyword evidence="8" id="KW-0520">NAD</keyword>
<dbReference type="SUPFAM" id="SSF51735">
    <property type="entry name" value="NAD(P)-binding Rossmann-fold domains"/>
    <property type="match status" value="1"/>
</dbReference>
<dbReference type="CDD" id="cd12174">
    <property type="entry name" value="PGDH_like_3"/>
    <property type="match status" value="1"/>
</dbReference>
<dbReference type="PROSITE" id="PS51671">
    <property type="entry name" value="ACT"/>
    <property type="match status" value="1"/>
</dbReference>
<evidence type="ECO:0000256" key="1">
    <source>
        <dbReference type="ARBA" id="ARBA00003800"/>
    </source>
</evidence>
<dbReference type="PROSITE" id="PS00065">
    <property type="entry name" value="D_2_HYDROXYACID_DH_1"/>
    <property type="match status" value="1"/>
</dbReference>
<dbReference type="InterPro" id="IPR045865">
    <property type="entry name" value="ACT-like_dom_sf"/>
</dbReference>
<dbReference type="UniPathway" id="UPA00135">
    <property type="reaction ID" value="UER00196"/>
</dbReference>
<organism evidence="14 15">
    <name type="scientific">Stecheria intestinalis</name>
    <dbReference type="NCBI Taxonomy" id="2606630"/>
    <lineage>
        <taxon>Bacteria</taxon>
        <taxon>Bacillati</taxon>
        <taxon>Bacillota</taxon>
        <taxon>Erysipelotrichia</taxon>
        <taxon>Erysipelotrichales</taxon>
        <taxon>Erysipelotrichaceae</taxon>
        <taxon>Stecheria</taxon>
    </lineage>
</organism>
<sequence length="388" mass="43092">MYRIRTLNNISPSCREILSAPDYELSDSEKNPDALFVRASDLHGYPFNPELKCIGRAGIGVNTIPLEECTSKGIVVFNTPGGNANGVKELFVFALGMASRDIFDGMKWVYSYDGSEGPIETRMEKIKKQFAGPEYAGKVLGVIGTGNVGSLVANIALDLNMEVLAYDPYLSVDAAWKVSRHVQRISSLDELLKQCDYLTLHVPLNEETRGLINDKTISVMKNGVRIINYARGEVVDEDAIIRALESGKVARYVADFPTERLVHTKNVILTPHLGGTTIEAESNCAKMAAKEMDDYLRNGNIRNSVNMPNVYLERNGESRVCVIHKNVPGMLTKIMTVFSRDQINIENMSNKSRGEIAYSVFDVNAKISKEILHEITEIDNVIRVRGLN</sequence>
<comment type="catalytic activity">
    <reaction evidence="11">
        <text>(2R)-3-phosphoglycerate + NAD(+) = 3-phosphooxypyruvate + NADH + H(+)</text>
        <dbReference type="Rhea" id="RHEA:12641"/>
        <dbReference type="ChEBI" id="CHEBI:15378"/>
        <dbReference type="ChEBI" id="CHEBI:18110"/>
        <dbReference type="ChEBI" id="CHEBI:57540"/>
        <dbReference type="ChEBI" id="CHEBI:57945"/>
        <dbReference type="ChEBI" id="CHEBI:58272"/>
        <dbReference type="EC" id="1.1.1.95"/>
    </reaction>
</comment>
<evidence type="ECO:0000256" key="12">
    <source>
        <dbReference type="RuleBase" id="RU003719"/>
    </source>
</evidence>
<dbReference type="InterPro" id="IPR006140">
    <property type="entry name" value="D-isomer_DH_NAD-bd"/>
</dbReference>
<evidence type="ECO:0000256" key="7">
    <source>
        <dbReference type="ARBA" id="ARBA00023002"/>
    </source>
</evidence>
<dbReference type="PROSITE" id="PS00671">
    <property type="entry name" value="D_2_HYDROXYACID_DH_3"/>
    <property type="match status" value="1"/>
</dbReference>